<protein>
    <submittedName>
        <fullName evidence="2">Uncharacterized protein</fullName>
    </submittedName>
</protein>
<dbReference type="EMBL" id="BAABME010028696">
    <property type="protein sequence ID" value="GAA0181319.1"/>
    <property type="molecule type" value="Genomic_DNA"/>
</dbReference>
<name>A0AAV3RS54_LITER</name>
<proteinExistence type="predicted"/>
<reference evidence="2 3" key="1">
    <citation type="submission" date="2024-01" db="EMBL/GenBank/DDBJ databases">
        <title>The complete chloroplast genome sequence of Lithospermum erythrorhizon: insights into the phylogenetic relationship among Boraginaceae species and the maternal lineages of purple gromwells.</title>
        <authorList>
            <person name="Okada T."/>
            <person name="Watanabe K."/>
        </authorList>
    </citation>
    <scope>NUCLEOTIDE SEQUENCE [LARGE SCALE GENOMIC DNA]</scope>
</reference>
<accession>A0AAV3RS54</accession>
<evidence type="ECO:0000313" key="2">
    <source>
        <dbReference type="EMBL" id="GAA0181319.1"/>
    </source>
</evidence>
<comment type="caution">
    <text evidence="2">The sequence shown here is derived from an EMBL/GenBank/DDBJ whole genome shotgun (WGS) entry which is preliminary data.</text>
</comment>
<dbReference type="Proteomes" id="UP001454036">
    <property type="component" value="Unassembled WGS sequence"/>
</dbReference>
<dbReference type="AlphaFoldDB" id="A0AAV3RS54"/>
<evidence type="ECO:0000313" key="3">
    <source>
        <dbReference type="Proteomes" id="UP001454036"/>
    </source>
</evidence>
<feature type="compositionally biased region" description="Basic residues" evidence="1">
    <location>
        <begin position="66"/>
        <end position="76"/>
    </location>
</feature>
<feature type="region of interest" description="Disordered" evidence="1">
    <location>
        <begin position="44"/>
        <end position="76"/>
    </location>
</feature>
<organism evidence="2 3">
    <name type="scientific">Lithospermum erythrorhizon</name>
    <name type="common">Purple gromwell</name>
    <name type="synonym">Lithospermum officinale var. erythrorhizon</name>
    <dbReference type="NCBI Taxonomy" id="34254"/>
    <lineage>
        <taxon>Eukaryota</taxon>
        <taxon>Viridiplantae</taxon>
        <taxon>Streptophyta</taxon>
        <taxon>Embryophyta</taxon>
        <taxon>Tracheophyta</taxon>
        <taxon>Spermatophyta</taxon>
        <taxon>Magnoliopsida</taxon>
        <taxon>eudicotyledons</taxon>
        <taxon>Gunneridae</taxon>
        <taxon>Pentapetalae</taxon>
        <taxon>asterids</taxon>
        <taxon>lamiids</taxon>
        <taxon>Boraginales</taxon>
        <taxon>Boraginaceae</taxon>
        <taxon>Boraginoideae</taxon>
        <taxon>Lithospermeae</taxon>
        <taxon>Lithospermum</taxon>
    </lineage>
</organism>
<keyword evidence="3" id="KW-1185">Reference proteome</keyword>
<sequence>MSIGIPLPEKKDSIVNTISPQKLVLPAVIVEVANLFAVLDVAGTRGGSDHRKRPKAKSEVVPRVSSRVRTKKLPFA</sequence>
<evidence type="ECO:0000256" key="1">
    <source>
        <dbReference type="SAM" id="MobiDB-lite"/>
    </source>
</evidence>
<gene>
    <name evidence="2" type="ORF">LIER_42275</name>
</gene>